<keyword evidence="1 4" id="KW-0808">Transferase</keyword>
<comment type="caution">
    <text evidence="4">The sequence shown here is derived from an EMBL/GenBank/DDBJ whole genome shotgun (WGS) entry which is preliminary data.</text>
</comment>
<dbReference type="Pfam" id="PF13649">
    <property type="entry name" value="Methyltransf_25"/>
    <property type="match status" value="1"/>
</dbReference>
<dbReference type="Proteomes" id="UP000279275">
    <property type="component" value="Unassembled WGS sequence"/>
</dbReference>
<dbReference type="InterPro" id="IPR029063">
    <property type="entry name" value="SAM-dependent_MTases_sf"/>
</dbReference>
<evidence type="ECO:0000313" key="4">
    <source>
        <dbReference type="EMBL" id="RMI28447.1"/>
    </source>
</evidence>
<dbReference type="Gene3D" id="2.20.25.110">
    <property type="entry name" value="S-adenosyl-L-methionine-dependent methyltransferases"/>
    <property type="match status" value="1"/>
</dbReference>
<dbReference type="AlphaFoldDB" id="A0A3M2KS14"/>
<evidence type="ECO:0000256" key="2">
    <source>
        <dbReference type="SAM" id="MobiDB-lite"/>
    </source>
</evidence>
<feature type="region of interest" description="Disordered" evidence="2">
    <location>
        <begin position="247"/>
        <end position="275"/>
    </location>
</feature>
<evidence type="ECO:0000259" key="3">
    <source>
        <dbReference type="Pfam" id="PF13649"/>
    </source>
</evidence>
<dbReference type="EMBL" id="RFFH01000021">
    <property type="protein sequence ID" value="RMI28447.1"/>
    <property type="molecule type" value="Genomic_DNA"/>
</dbReference>
<dbReference type="PANTHER" id="PTHR43861">
    <property type="entry name" value="TRANS-ACONITATE 2-METHYLTRANSFERASE-RELATED"/>
    <property type="match status" value="1"/>
</dbReference>
<dbReference type="GO" id="GO:0032259">
    <property type="term" value="P:methylation"/>
    <property type="evidence" value="ECO:0007669"/>
    <property type="project" value="UniProtKB-KW"/>
</dbReference>
<sequence>MIGNDWAAALFDEGYEETFRRLGKYDTTERDIDDLVRLVGLAPGSRILDVPCGWGRHAGRLQSLGHKVFGVDGSASQIHRARTMWPEVTFQRSDMRNTPPGPFDVILNLWTSFGYLPTMEDDLTALRAWHHSLARTGCLVMELTTRENAEYTNRVGDELSTSKVVDINGVRETSIIDWGTGISRNTYSRDGWTRTSYLRLYRRTEIEDLLRQAGFAAVDQYGSFTGEPVSDAHRTIFLAYPISPGRVSPRPHVPSSHRAAVPHDDSGTPDVPLPQRLSRETVAVNRNEPSLDGGQLSAFLLALRWWAARDRLYFDPVLRE</sequence>
<accession>A0A3M2KS14</accession>
<feature type="domain" description="Methyltransferase" evidence="3">
    <location>
        <begin position="47"/>
        <end position="137"/>
    </location>
</feature>
<dbReference type="InterPro" id="IPR041698">
    <property type="entry name" value="Methyltransf_25"/>
</dbReference>
<gene>
    <name evidence="4" type="ORF">EBN03_29935</name>
</gene>
<dbReference type="OrthoDB" id="189743at2"/>
<name>A0A3M2KS14_9NOCA</name>
<dbReference type="RefSeq" id="WP_122191520.1">
    <property type="nucleotide sequence ID" value="NZ_RFFH01000021.1"/>
</dbReference>
<dbReference type="GO" id="GO:0008168">
    <property type="term" value="F:methyltransferase activity"/>
    <property type="evidence" value="ECO:0007669"/>
    <property type="project" value="UniProtKB-KW"/>
</dbReference>
<evidence type="ECO:0000256" key="1">
    <source>
        <dbReference type="ARBA" id="ARBA00022679"/>
    </source>
</evidence>
<proteinExistence type="predicted"/>
<evidence type="ECO:0000313" key="5">
    <source>
        <dbReference type="Proteomes" id="UP000279275"/>
    </source>
</evidence>
<protein>
    <submittedName>
        <fullName evidence="4">Class I SAM-dependent methyltransferase</fullName>
    </submittedName>
</protein>
<reference evidence="4 5" key="1">
    <citation type="submission" date="2018-10" db="EMBL/GenBank/DDBJ databases">
        <title>Isolation from cow dung.</title>
        <authorList>
            <person name="Ling L."/>
        </authorList>
    </citation>
    <scope>NUCLEOTIDE SEQUENCE [LARGE SCALE GENOMIC DNA]</scope>
    <source>
        <strain evidence="4 5">NEAU-LL90</strain>
    </source>
</reference>
<organism evidence="4 5">
    <name type="scientific">Nocardia stercoris</name>
    <dbReference type="NCBI Taxonomy" id="2483361"/>
    <lineage>
        <taxon>Bacteria</taxon>
        <taxon>Bacillati</taxon>
        <taxon>Actinomycetota</taxon>
        <taxon>Actinomycetes</taxon>
        <taxon>Mycobacteriales</taxon>
        <taxon>Nocardiaceae</taxon>
        <taxon>Nocardia</taxon>
    </lineage>
</organism>
<dbReference type="Gene3D" id="3.40.50.150">
    <property type="entry name" value="Vaccinia Virus protein VP39"/>
    <property type="match status" value="1"/>
</dbReference>
<keyword evidence="5" id="KW-1185">Reference proteome</keyword>
<dbReference type="SUPFAM" id="SSF53335">
    <property type="entry name" value="S-adenosyl-L-methionine-dependent methyltransferases"/>
    <property type="match status" value="1"/>
</dbReference>
<dbReference type="CDD" id="cd02440">
    <property type="entry name" value="AdoMet_MTases"/>
    <property type="match status" value="1"/>
</dbReference>
<keyword evidence="4" id="KW-0489">Methyltransferase</keyword>